<evidence type="ECO:0008006" key="3">
    <source>
        <dbReference type="Google" id="ProtNLM"/>
    </source>
</evidence>
<dbReference type="RefSeq" id="WP_344245040.1">
    <property type="nucleotide sequence ID" value="NZ_BAAAPM010000002.1"/>
</dbReference>
<keyword evidence="2" id="KW-1185">Reference proteome</keyword>
<evidence type="ECO:0000313" key="1">
    <source>
        <dbReference type="EMBL" id="GAA1710507.1"/>
    </source>
</evidence>
<dbReference type="InterPro" id="IPR017523">
    <property type="entry name" value="Rv3268"/>
</dbReference>
<name>A0ABN2ISC9_9MICO</name>
<comment type="caution">
    <text evidence="1">The sequence shown here is derived from an EMBL/GenBank/DDBJ whole genome shotgun (WGS) entry which is preliminary data.</text>
</comment>
<dbReference type="NCBIfam" id="TIGR03089">
    <property type="entry name" value="TIGR03089 family protein"/>
    <property type="match status" value="1"/>
</dbReference>
<reference evidence="1 2" key="1">
    <citation type="journal article" date="2019" name="Int. J. Syst. Evol. Microbiol.">
        <title>The Global Catalogue of Microorganisms (GCM) 10K type strain sequencing project: providing services to taxonomists for standard genome sequencing and annotation.</title>
        <authorList>
            <consortium name="The Broad Institute Genomics Platform"/>
            <consortium name="The Broad Institute Genome Sequencing Center for Infectious Disease"/>
            <person name="Wu L."/>
            <person name="Ma J."/>
        </authorList>
    </citation>
    <scope>NUCLEOTIDE SEQUENCE [LARGE SCALE GENOMIC DNA]</scope>
    <source>
        <strain evidence="1 2">JCM 15589</strain>
    </source>
</reference>
<gene>
    <name evidence="1" type="ORF">GCM10009809_03560</name>
</gene>
<organism evidence="1 2">
    <name type="scientific">Isoptericola hypogeus</name>
    <dbReference type="NCBI Taxonomy" id="300179"/>
    <lineage>
        <taxon>Bacteria</taxon>
        <taxon>Bacillati</taxon>
        <taxon>Actinomycetota</taxon>
        <taxon>Actinomycetes</taxon>
        <taxon>Micrococcales</taxon>
        <taxon>Promicromonosporaceae</taxon>
        <taxon>Isoptericola</taxon>
    </lineage>
</organism>
<accession>A0ABN2ISC9</accession>
<protein>
    <recommendedName>
        <fullName evidence="3">TIGR03089 family protein</fullName>
    </recommendedName>
</protein>
<sequence>MSTAIPARDLPGMLDVLVADPGRPRLTWYGDMSERVELSGAVLVNWVSKTVNLLVEEMDAAPGSVVVVDLPVHWRSVVWALAAWRCGATVVVPDGGPADAPVGTPDVVVTTRPRAWADAHRGGADLVAVALPALARRFDGDLPPGAFDAAAAVMTYGDVISWAPDADPERVALEAPGAAGVAFAHLLGVDADAPGAGGGERLLVAGDRPAGAVLRHLLAAWAADGSVVLASADTADELRADPARLARLRETERVTAGSL</sequence>
<dbReference type="EMBL" id="BAAAPM010000002">
    <property type="protein sequence ID" value="GAA1710507.1"/>
    <property type="molecule type" value="Genomic_DNA"/>
</dbReference>
<dbReference type="Proteomes" id="UP001501138">
    <property type="component" value="Unassembled WGS sequence"/>
</dbReference>
<dbReference type="SUPFAM" id="SSF56801">
    <property type="entry name" value="Acetyl-CoA synthetase-like"/>
    <property type="match status" value="1"/>
</dbReference>
<proteinExistence type="predicted"/>
<evidence type="ECO:0000313" key="2">
    <source>
        <dbReference type="Proteomes" id="UP001501138"/>
    </source>
</evidence>